<keyword evidence="1" id="KW-1133">Transmembrane helix</keyword>
<accession>A9A4P7</accession>
<dbReference type="AlphaFoldDB" id="A9A4P7"/>
<dbReference type="EnsemblBacteria" id="ABX13025">
    <property type="protein sequence ID" value="ABX13025"/>
    <property type="gene ID" value="Nmar_1129"/>
</dbReference>
<proteinExistence type="predicted"/>
<keyword evidence="3" id="KW-1185">Reference proteome</keyword>
<protein>
    <recommendedName>
        <fullName evidence="4">Blue (Type 1) copper domain protein</fullName>
    </recommendedName>
</protein>
<dbReference type="InterPro" id="IPR049886">
    <property type="entry name" value="CFI_box_CTERM_dom"/>
</dbReference>
<evidence type="ECO:0008006" key="4">
    <source>
        <dbReference type="Google" id="ProtNLM"/>
    </source>
</evidence>
<keyword evidence="1" id="KW-0812">Transmembrane</keyword>
<dbReference type="InParanoid" id="A9A4P7"/>
<dbReference type="InterPro" id="IPR008972">
    <property type="entry name" value="Cupredoxin"/>
</dbReference>
<dbReference type="PANTHER" id="PTHR36507">
    <property type="entry name" value="BLL1555 PROTEIN"/>
    <property type="match status" value="1"/>
</dbReference>
<dbReference type="SUPFAM" id="SSF49503">
    <property type="entry name" value="Cupredoxins"/>
    <property type="match status" value="1"/>
</dbReference>
<feature type="transmembrane region" description="Helical" evidence="1">
    <location>
        <begin position="428"/>
        <end position="448"/>
    </location>
</feature>
<dbReference type="KEGG" id="nmr:Nmar_1129"/>
<name>A9A4P7_NITMS</name>
<keyword evidence="1" id="KW-0472">Membrane</keyword>
<sequence length="454" mass="49630">MSSLFVEEKSSANFTNVKLLEKNLKFLCCNNLQHLVKTLAIFSVLMLFSIISLSPAFADHSEVTVVPADGSGSPGCEKTADGCYIPSTATVDVGGVVIMSNTDTAGHTYTSGNPEDGPDGIFDSSLLMTGNSFEWSPDEVGEYDYYCMVHPWMLGTIIVQEVSAEEDDVMEQPMKAEMFGWDRFESMQDPGVGHEEHQLAILLAPSENTYAGTLRYDASEPIQLVSLRGPLGSDETAGKIWTPDGKTKFELTLVDQESSSGEWDFSGNALAVHTFNTNQFVVDVQIDYEEIPPQKSMMEEDMMKDDSMMEQETMMADDSVMETTSDEAESSGGGCLIATAAYGTELAPQVQFLREIRDNTVMSTASGASFMTGFNQLYYSFSPTIADLERENPMFKESVRAFITPMISTLSIMTLAEDGSEAEVLGLGISVIALNLAMYIAAPAVVVWQIKKRI</sequence>
<dbReference type="InterPro" id="IPR052721">
    <property type="entry name" value="ET_Amicyanin"/>
</dbReference>
<dbReference type="eggNOG" id="arCOG02926">
    <property type="taxonomic scope" value="Archaea"/>
</dbReference>
<dbReference type="Proteomes" id="UP000000792">
    <property type="component" value="Chromosome"/>
</dbReference>
<organism evidence="2 3">
    <name type="scientific">Nitrosopumilus maritimus (strain SCM1)</name>
    <dbReference type="NCBI Taxonomy" id="436308"/>
    <lineage>
        <taxon>Archaea</taxon>
        <taxon>Nitrososphaerota</taxon>
        <taxon>Nitrososphaeria</taxon>
        <taxon>Nitrosopumilales</taxon>
        <taxon>Nitrosopumilaceae</taxon>
        <taxon>Nitrosopumilus</taxon>
    </lineage>
</organism>
<reference evidence="2 3" key="1">
    <citation type="journal article" date="2010" name="Proc. Natl. Acad. Sci. U.S.A.">
        <title>Nitrosopumilus maritimus genome reveals unique mechanisms for nitrification and autotrophy in globally distributed marine crenarchaea.</title>
        <authorList>
            <person name="Walker C.B."/>
            <person name="de la Torre J.R."/>
            <person name="Klotz M.G."/>
            <person name="Urakawa H."/>
            <person name="Pinel N."/>
            <person name="Arp D.J."/>
            <person name="Brochier-Armanet C."/>
            <person name="Chain P.S."/>
            <person name="Chan P.P."/>
            <person name="Gollabgir A."/>
            <person name="Hemp J."/>
            <person name="Hugler M."/>
            <person name="Karr E.A."/>
            <person name="Konneke M."/>
            <person name="Shin M."/>
            <person name="Lawton T.J."/>
            <person name="Lowe T."/>
            <person name="Martens-Habbena W."/>
            <person name="Sayavedra-Soto L.A."/>
            <person name="Lang D."/>
            <person name="Sievert S.M."/>
            <person name="Rosenzweig A.C."/>
            <person name="Manning G."/>
            <person name="Stahl D.A."/>
        </authorList>
    </citation>
    <scope>NUCLEOTIDE SEQUENCE [LARGE SCALE GENOMIC DNA]</scope>
    <source>
        <strain evidence="2 3">SCM1</strain>
    </source>
</reference>
<dbReference type="Gene3D" id="2.60.40.420">
    <property type="entry name" value="Cupredoxins - blue copper proteins"/>
    <property type="match status" value="1"/>
</dbReference>
<evidence type="ECO:0000256" key="1">
    <source>
        <dbReference type="SAM" id="Phobius"/>
    </source>
</evidence>
<dbReference type="SMR" id="A9A4P7"/>
<dbReference type="PANTHER" id="PTHR36507:SF1">
    <property type="entry name" value="BLL1555 PROTEIN"/>
    <property type="match status" value="1"/>
</dbReference>
<dbReference type="EMBL" id="CP000866">
    <property type="protein sequence ID" value="ABX13025.1"/>
    <property type="molecule type" value="Genomic_DNA"/>
</dbReference>
<evidence type="ECO:0000313" key="2">
    <source>
        <dbReference type="EMBL" id="ABX13025.1"/>
    </source>
</evidence>
<gene>
    <name evidence="2" type="ordered locus">Nmar_1129</name>
</gene>
<evidence type="ECO:0000313" key="3">
    <source>
        <dbReference type="Proteomes" id="UP000000792"/>
    </source>
</evidence>
<dbReference type="HOGENOM" id="CLU_602195_0_0_2"/>
<dbReference type="NCBIfam" id="NF041770">
    <property type="entry name" value="CFI_box_CTERM"/>
    <property type="match status" value="1"/>
</dbReference>